<evidence type="ECO:0000256" key="1">
    <source>
        <dbReference type="ARBA" id="ARBA00023015"/>
    </source>
</evidence>
<dbReference type="EMBL" id="BMME01000001">
    <property type="protein sequence ID" value="GGK03190.1"/>
    <property type="molecule type" value="Genomic_DNA"/>
</dbReference>
<evidence type="ECO:0000259" key="4">
    <source>
        <dbReference type="PROSITE" id="PS50949"/>
    </source>
</evidence>
<dbReference type="PROSITE" id="PS50949">
    <property type="entry name" value="HTH_GNTR"/>
    <property type="match status" value="1"/>
</dbReference>
<dbReference type="PANTHER" id="PTHR43537:SF24">
    <property type="entry name" value="GLUCONATE OPERON TRANSCRIPTIONAL REPRESSOR"/>
    <property type="match status" value="1"/>
</dbReference>
<protein>
    <submittedName>
        <fullName evidence="5">GntR family transcriptional regulator</fullName>
    </submittedName>
</protein>
<name>A0ABQ2EDL7_9GAMM</name>
<accession>A0ABQ2EDL7</accession>
<comment type="caution">
    <text evidence="5">The sequence shown here is derived from an EMBL/GenBank/DDBJ whole genome shotgun (WGS) entry which is preliminary data.</text>
</comment>
<feature type="domain" description="HTH gntR-type" evidence="4">
    <location>
        <begin position="9"/>
        <end position="76"/>
    </location>
</feature>
<dbReference type="InterPro" id="IPR000524">
    <property type="entry name" value="Tscrpt_reg_HTH_GntR"/>
</dbReference>
<proteinExistence type="predicted"/>
<evidence type="ECO:0000313" key="5">
    <source>
        <dbReference type="EMBL" id="GGK03190.1"/>
    </source>
</evidence>
<dbReference type="Gene3D" id="1.10.10.10">
    <property type="entry name" value="Winged helix-like DNA-binding domain superfamily/Winged helix DNA-binding domain"/>
    <property type="match status" value="1"/>
</dbReference>
<evidence type="ECO:0000256" key="2">
    <source>
        <dbReference type="ARBA" id="ARBA00023125"/>
    </source>
</evidence>
<dbReference type="SUPFAM" id="SSF46785">
    <property type="entry name" value="Winged helix' DNA-binding domain"/>
    <property type="match status" value="1"/>
</dbReference>
<dbReference type="Pfam" id="PF00392">
    <property type="entry name" value="GntR"/>
    <property type="match status" value="1"/>
</dbReference>
<organism evidence="5 6">
    <name type="scientific">Luteimonas terricola</name>
    <dbReference type="NCBI Taxonomy" id="645597"/>
    <lineage>
        <taxon>Bacteria</taxon>
        <taxon>Pseudomonadati</taxon>
        <taxon>Pseudomonadota</taxon>
        <taxon>Gammaproteobacteria</taxon>
        <taxon>Lysobacterales</taxon>
        <taxon>Lysobacteraceae</taxon>
        <taxon>Luteimonas</taxon>
    </lineage>
</organism>
<dbReference type="InterPro" id="IPR036390">
    <property type="entry name" value="WH_DNA-bd_sf"/>
</dbReference>
<keyword evidence="3" id="KW-0804">Transcription</keyword>
<evidence type="ECO:0000313" key="6">
    <source>
        <dbReference type="Proteomes" id="UP000599009"/>
    </source>
</evidence>
<keyword evidence="1" id="KW-0805">Transcription regulation</keyword>
<dbReference type="InterPro" id="IPR036388">
    <property type="entry name" value="WH-like_DNA-bd_sf"/>
</dbReference>
<reference evidence="6" key="1">
    <citation type="journal article" date="2019" name="Int. J. Syst. Evol. Microbiol.">
        <title>The Global Catalogue of Microorganisms (GCM) 10K type strain sequencing project: providing services to taxonomists for standard genome sequencing and annotation.</title>
        <authorList>
            <consortium name="The Broad Institute Genomics Platform"/>
            <consortium name="The Broad Institute Genome Sequencing Center for Infectious Disease"/>
            <person name="Wu L."/>
            <person name="Ma J."/>
        </authorList>
    </citation>
    <scope>NUCLEOTIDE SEQUENCE [LARGE SCALE GENOMIC DNA]</scope>
    <source>
        <strain evidence="6">CGMCC 1.8985</strain>
    </source>
</reference>
<keyword evidence="6" id="KW-1185">Reference proteome</keyword>
<dbReference type="Proteomes" id="UP000599009">
    <property type="component" value="Unassembled WGS sequence"/>
</dbReference>
<dbReference type="SMART" id="SM00345">
    <property type="entry name" value="HTH_GNTR"/>
    <property type="match status" value="1"/>
</dbReference>
<evidence type="ECO:0000256" key="3">
    <source>
        <dbReference type="ARBA" id="ARBA00023163"/>
    </source>
</evidence>
<sequence>MEFAMDAHLSRSAFLHKQVRRALQSGHYAPGQRIDPATLADQYHTSPTPVRFALYRLVGEGMLEDHARGGLHVPLPTEFAMRDLYEWMQRLLIMSCDIGISPMAARKVVKLNFSSADDDLVKLTWQLFNAIAAATAHRSLHRAVRQANDRLAPIRRAKTGLLEHNFEELAELNHLWQQRDMPALKSALRDYHERRQQLVPCIVALLAERREHLH</sequence>
<dbReference type="PANTHER" id="PTHR43537">
    <property type="entry name" value="TRANSCRIPTIONAL REGULATOR, GNTR FAMILY"/>
    <property type="match status" value="1"/>
</dbReference>
<gene>
    <name evidence="5" type="ORF">GCM10011394_10320</name>
</gene>
<keyword evidence="2" id="KW-0238">DNA-binding</keyword>